<feature type="domain" description="Peptidase S9 prolyl oligopeptidase catalytic" evidence="2">
    <location>
        <begin position="90"/>
        <end position="285"/>
    </location>
</feature>
<dbReference type="PANTHER" id="PTHR42776:SF27">
    <property type="entry name" value="DIPEPTIDYL PEPTIDASE FAMILY MEMBER 6"/>
    <property type="match status" value="1"/>
</dbReference>
<dbReference type="Gene3D" id="3.40.50.1820">
    <property type="entry name" value="alpha/beta hydrolase"/>
    <property type="match status" value="1"/>
</dbReference>
<evidence type="ECO:0000259" key="2">
    <source>
        <dbReference type="Pfam" id="PF00326"/>
    </source>
</evidence>
<dbReference type="Proteomes" id="UP000178774">
    <property type="component" value="Unassembled WGS sequence"/>
</dbReference>
<evidence type="ECO:0000256" key="1">
    <source>
        <dbReference type="ARBA" id="ARBA00022801"/>
    </source>
</evidence>
<name>A0A1G2HVB3_9BACT</name>
<gene>
    <name evidence="3" type="ORF">A2822_01405</name>
</gene>
<accession>A0A1G2HVB3</accession>
<evidence type="ECO:0000313" key="4">
    <source>
        <dbReference type="Proteomes" id="UP000178774"/>
    </source>
</evidence>
<proteinExistence type="predicted"/>
<dbReference type="InterPro" id="IPR029058">
    <property type="entry name" value="AB_hydrolase_fold"/>
</dbReference>
<dbReference type="GO" id="GO:0006508">
    <property type="term" value="P:proteolysis"/>
    <property type="evidence" value="ECO:0007669"/>
    <property type="project" value="InterPro"/>
</dbReference>
<dbReference type="Pfam" id="PF00326">
    <property type="entry name" value="Peptidase_S9"/>
    <property type="match status" value="1"/>
</dbReference>
<dbReference type="EMBL" id="MHOP01000005">
    <property type="protein sequence ID" value="OGZ66393.1"/>
    <property type="molecule type" value="Genomic_DNA"/>
</dbReference>
<dbReference type="SUPFAM" id="SSF53474">
    <property type="entry name" value="alpha/beta-Hydrolases"/>
    <property type="match status" value="1"/>
</dbReference>
<dbReference type="PANTHER" id="PTHR42776">
    <property type="entry name" value="SERINE PEPTIDASE S9 FAMILY MEMBER"/>
    <property type="match status" value="1"/>
</dbReference>
<dbReference type="GO" id="GO:0004252">
    <property type="term" value="F:serine-type endopeptidase activity"/>
    <property type="evidence" value="ECO:0007669"/>
    <property type="project" value="TreeGrafter"/>
</dbReference>
<sequence length="297" mass="34303">MKKILLLQELRPLSDEVRQRLREISNENLKLALENEKYVNVYRIEYLSRGLKISGYVVEPKQKHGKLPCIIWNRGGTKDFGAVVTGTCYTRMASLARQGYILFASQYSGGPGSEGVDDWGDKNIEDVLILRKIIKEWPGADYEAIGMMGGSRGGLMTYRALSLVKWINVAVVYAAPADEVNSPKFRKGWRDHQISLYGKQKKEQIKRSALYWPEKIYKKTPLLIMHGSADWRVNAKDSIRLAEKLYQHKVPFRFIVYEGADHGLTEFKEESDKQVYSWFERFLKNKERLPNLKLHGK</sequence>
<organism evidence="3 4">
    <name type="scientific">Candidatus Staskawiczbacteria bacterium RIFCSPHIGHO2_01_FULL_41_41</name>
    <dbReference type="NCBI Taxonomy" id="1802203"/>
    <lineage>
        <taxon>Bacteria</taxon>
        <taxon>Candidatus Staskawicziibacteriota</taxon>
    </lineage>
</organism>
<keyword evidence="1" id="KW-0378">Hydrolase</keyword>
<comment type="caution">
    <text evidence="3">The sequence shown here is derived from an EMBL/GenBank/DDBJ whole genome shotgun (WGS) entry which is preliminary data.</text>
</comment>
<dbReference type="AlphaFoldDB" id="A0A1G2HVB3"/>
<dbReference type="InterPro" id="IPR001375">
    <property type="entry name" value="Peptidase_S9_cat"/>
</dbReference>
<reference evidence="3 4" key="1">
    <citation type="journal article" date="2016" name="Nat. Commun.">
        <title>Thousands of microbial genomes shed light on interconnected biogeochemical processes in an aquifer system.</title>
        <authorList>
            <person name="Anantharaman K."/>
            <person name="Brown C.T."/>
            <person name="Hug L.A."/>
            <person name="Sharon I."/>
            <person name="Castelle C.J."/>
            <person name="Probst A.J."/>
            <person name="Thomas B.C."/>
            <person name="Singh A."/>
            <person name="Wilkins M.J."/>
            <person name="Karaoz U."/>
            <person name="Brodie E.L."/>
            <person name="Williams K.H."/>
            <person name="Hubbard S.S."/>
            <person name="Banfield J.F."/>
        </authorList>
    </citation>
    <scope>NUCLEOTIDE SEQUENCE [LARGE SCALE GENOMIC DNA]</scope>
</reference>
<protein>
    <recommendedName>
        <fullName evidence="2">Peptidase S9 prolyl oligopeptidase catalytic domain-containing protein</fullName>
    </recommendedName>
</protein>
<evidence type="ECO:0000313" key="3">
    <source>
        <dbReference type="EMBL" id="OGZ66393.1"/>
    </source>
</evidence>